<keyword evidence="2" id="KW-0391">Immunity</keyword>
<dbReference type="Pfam" id="PF07686">
    <property type="entry name" value="V-set"/>
    <property type="match status" value="1"/>
</dbReference>
<dbReference type="PROSITE" id="PS50835">
    <property type="entry name" value="IG_LIKE"/>
    <property type="match status" value="1"/>
</dbReference>
<name>A0A8C6SVD8_9GOBI</name>
<protein>
    <recommendedName>
        <fullName evidence="3">Ig-like domain-containing protein</fullName>
    </recommendedName>
</protein>
<dbReference type="SMART" id="SM00409">
    <property type="entry name" value="IG"/>
    <property type="match status" value="1"/>
</dbReference>
<keyword evidence="1" id="KW-0732">Signal</keyword>
<dbReference type="InterPro" id="IPR036179">
    <property type="entry name" value="Ig-like_dom_sf"/>
</dbReference>
<evidence type="ECO:0000256" key="2">
    <source>
        <dbReference type="ARBA" id="ARBA00022859"/>
    </source>
</evidence>
<dbReference type="PANTHER" id="PTHR23268:SF102">
    <property type="entry name" value="IMMUNOGLOBULIN V-SET DOMAIN-CONTAINING PROTEIN"/>
    <property type="match status" value="1"/>
</dbReference>
<dbReference type="InterPro" id="IPR007110">
    <property type="entry name" value="Ig-like_dom"/>
</dbReference>
<evidence type="ECO:0000313" key="5">
    <source>
        <dbReference type="Proteomes" id="UP000694523"/>
    </source>
</evidence>
<dbReference type="Ensembl" id="ENSNMLT00000013039.1">
    <property type="protein sequence ID" value="ENSNMLP00000011533.1"/>
    <property type="gene ID" value="ENSNMLG00000007884.1"/>
</dbReference>
<evidence type="ECO:0000259" key="3">
    <source>
        <dbReference type="PROSITE" id="PS50835"/>
    </source>
</evidence>
<dbReference type="Gene3D" id="2.60.40.10">
    <property type="entry name" value="Immunoglobulins"/>
    <property type="match status" value="1"/>
</dbReference>
<keyword evidence="5" id="KW-1185">Reference proteome</keyword>
<dbReference type="GO" id="GO:0002376">
    <property type="term" value="P:immune system process"/>
    <property type="evidence" value="ECO:0007669"/>
    <property type="project" value="UniProtKB-KW"/>
</dbReference>
<dbReference type="GO" id="GO:0005886">
    <property type="term" value="C:plasma membrane"/>
    <property type="evidence" value="ECO:0007669"/>
    <property type="project" value="TreeGrafter"/>
</dbReference>
<evidence type="ECO:0000256" key="1">
    <source>
        <dbReference type="ARBA" id="ARBA00022729"/>
    </source>
</evidence>
<dbReference type="InterPro" id="IPR050413">
    <property type="entry name" value="TCR_beta_variable"/>
</dbReference>
<reference evidence="4" key="2">
    <citation type="submission" date="2025-09" db="UniProtKB">
        <authorList>
            <consortium name="Ensembl"/>
        </authorList>
    </citation>
    <scope>IDENTIFICATION</scope>
</reference>
<dbReference type="SUPFAM" id="SSF48726">
    <property type="entry name" value="Immunoglobulin"/>
    <property type="match status" value="1"/>
</dbReference>
<dbReference type="AlphaFoldDB" id="A0A8C6SVD8"/>
<feature type="domain" description="Ig-like" evidence="3">
    <location>
        <begin position="1"/>
        <end position="136"/>
    </location>
</feature>
<dbReference type="Proteomes" id="UP000694523">
    <property type="component" value="Unplaced"/>
</dbReference>
<sequence length="136" mass="15341">MGDWILAVKCFECLMKVEKRYISHGADVTQDEMIWTKEGEDATLSCSHTKGGSYAQMYFYRQFSGETMRLVVYTSYYGKEDLDFGNFSKEKYSAERLKVESGTFTVKSVTAGDKAVYFCAVSEHSGSKSCKTSTKT</sequence>
<reference evidence="4" key="1">
    <citation type="submission" date="2025-08" db="UniProtKB">
        <authorList>
            <consortium name="Ensembl"/>
        </authorList>
    </citation>
    <scope>IDENTIFICATION</scope>
</reference>
<dbReference type="InterPro" id="IPR013783">
    <property type="entry name" value="Ig-like_fold"/>
</dbReference>
<dbReference type="PANTHER" id="PTHR23268">
    <property type="entry name" value="T-CELL RECEPTOR BETA CHAIN"/>
    <property type="match status" value="1"/>
</dbReference>
<evidence type="ECO:0000313" key="4">
    <source>
        <dbReference type="Ensembl" id="ENSNMLP00000011533.1"/>
    </source>
</evidence>
<dbReference type="InterPro" id="IPR013106">
    <property type="entry name" value="Ig_V-set"/>
</dbReference>
<organism evidence="4 5">
    <name type="scientific">Neogobius melanostomus</name>
    <name type="common">round goby</name>
    <dbReference type="NCBI Taxonomy" id="47308"/>
    <lineage>
        <taxon>Eukaryota</taxon>
        <taxon>Metazoa</taxon>
        <taxon>Chordata</taxon>
        <taxon>Craniata</taxon>
        <taxon>Vertebrata</taxon>
        <taxon>Euteleostomi</taxon>
        <taxon>Actinopterygii</taxon>
        <taxon>Neopterygii</taxon>
        <taxon>Teleostei</taxon>
        <taxon>Neoteleostei</taxon>
        <taxon>Acanthomorphata</taxon>
        <taxon>Gobiaria</taxon>
        <taxon>Gobiiformes</taxon>
        <taxon>Gobioidei</taxon>
        <taxon>Gobiidae</taxon>
        <taxon>Benthophilinae</taxon>
        <taxon>Neogobiini</taxon>
        <taxon>Neogobius</taxon>
    </lineage>
</organism>
<dbReference type="GO" id="GO:0007166">
    <property type="term" value="P:cell surface receptor signaling pathway"/>
    <property type="evidence" value="ECO:0007669"/>
    <property type="project" value="TreeGrafter"/>
</dbReference>
<proteinExistence type="predicted"/>
<dbReference type="SMART" id="SM00406">
    <property type="entry name" value="IGv"/>
    <property type="match status" value="1"/>
</dbReference>
<accession>A0A8C6SVD8</accession>
<dbReference type="InterPro" id="IPR003599">
    <property type="entry name" value="Ig_sub"/>
</dbReference>